<sequence>MLGQRLIKKLKEAQQQLESYVIRGNAQDLVQYKFAIGQIKGLQEAINICRDVFKGENNDEL</sequence>
<name>A0A6J5KVJ0_9CAUD</name>
<evidence type="ECO:0000313" key="2">
    <source>
        <dbReference type="EMBL" id="CAB4240823.1"/>
    </source>
</evidence>
<dbReference type="EMBL" id="LR797816">
    <property type="protein sequence ID" value="CAB4240823.1"/>
    <property type="molecule type" value="Genomic_DNA"/>
</dbReference>
<gene>
    <name evidence="2" type="ORF">UFOVP34_27</name>
    <name evidence="1" type="ORF">UFOVP51_79</name>
</gene>
<proteinExistence type="predicted"/>
<protein>
    <submittedName>
        <fullName evidence="1">Uncharacterized protein</fullName>
    </submittedName>
</protein>
<evidence type="ECO:0000313" key="1">
    <source>
        <dbReference type="EMBL" id="CAB4124220.1"/>
    </source>
</evidence>
<accession>A0A6J5KVJ0</accession>
<organism evidence="1">
    <name type="scientific">uncultured Caudovirales phage</name>
    <dbReference type="NCBI Taxonomy" id="2100421"/>
    <lineage>
        <taxon>Viruses</taxon>
        <taxon>Duplodnaviria</taxon>
        <taxon>Heunggongvirae</taxon>
        <taxon>Uroviricota</taxon>
        <taxon>Caudoviricetes</taxon>
        <taxon>Peduoviridae</taxon>
        <taxon>Maltschvirus</taxon>
        <taxon>Maltschvirus maltsch</taxon>
    </lineage>
</organism>
<reference evidence="1" key="1">
    <citation type="submission" date="2020-04" db="EMBL/GenBank/DDBJ databases">
        <authorList>
            <person name="Chiriac C."/>
            <person name="Salcher M."/>
            <person name="Ghai R."/>
            <person name="Kavagutti S V."/>
        </authorList>
    </citation>
    <scope>NUCLEOTIDE SEQUENCE</scope>
</reference>
<dbReference type="EMBL" id="LR796177">
    <property type="protein sequence ID" value="CAB4124220.1"/>
    <property type="molecule type" value="Genomic_DNA"/>
</dbReference>